<keyword evidence="7" id="KW-1185">Reference proteome</keyword>
<dbReference type="Proteomes" id="UP000186895">
    <property type="component" value="Unassembled WGS sequence"/>
</dbReference>
<protein>
    <submittedName>
        <fullName evidence="6">Chemoreceptor zinc-binding domain-containing protein</fullName>
    </submittedName>
</protein>
<accession>A0A1N6NU28</accession>
<dbReference type="Gene3D" id="6.10.250.3200">
    <property type="match status" value="1"/>
</dbReference>
<dbReference type="GO" id="GO:0006935">
    <property type="term" value="P:chemotaxis"/>
    <property type="evidence" value="ECO:0007669"/>
    <property type="project" value="UniProtKB-ARBA"/>
</dbReference>
<evidence type="ECO:0000256" key="1">
    <source>
        <dbReference type="ARBA" id="ARBA00004370"/>
    </source>
</evidence>
<evidence type="ECO:0000256" key="3">
    <source>
        <dbReference type="PROSITE-ProRule" id="PRU00284"/>
    </source>
</evidence>
<dbReference type="PROSITE" id="PS50111">
    <property type="entry name" value="CHEMOTAXIS_TRANSDUC_2"/>
    <property type="match status" value="1"/>
</dbReference>
<name>A0A1N6NU28_9GAMM</name>
<keyword evidence="4" id="KW-0175">Coiled coil</keyword>
<dbReference type="GO" id="GO:0007165">
    <property type="term" value="P:signal transduction"/>
    <property type="evidence" value="ECO:0007669"/>
    <property type="project" value="UniProtKB-KW"/>
</dbReference>
<dbReference type="Pfam" id="PF13682">
    <property type="entry name" value="CZB"/>
    <property type="match status" value="1"/>
</dbReference>
<evidence type="ECO:0000256" key="4">
    <source>
        <dbReference type="SAM" id="Coils"/>
    </source>
</evidence>
<comment type="subcellular location">
    <subcellularLocation>
        <location evidence="1">Membrane</location>
    </subcellularLocation>
</comment>
<dbReference type="InterPro" id="IPR025991">
    <property type="entry name" value="Chemoreceptor_zinc-bind_dom"/>
</dbReference>
<dbReference type="SMART" id="SM00283">
    <property type="entry name" value="MA"/>
    <property type="match status" value="1"/>
</dbReference>
<keyword evidence="6" id="KW-0675">Receptor</keyword>
<evidence type="ECO:0000259" key="5">
    <source>
        <dbReference type="PROSITE" id="PS50111"/>
    </source>
</evidence>
<feature type="coiled-coil region" evidence="4">
    <location>
        <begin position="5"/>
        <end position="92"/>
    </location>
</feature>
<proteinExistence type="predicted"/>
<organism evidence="6 7">
    <name type="scientific">Marinobacterium stanieri</name>
    <dbReference type="NCBI Taxonomy" id="49186"/>
    <lineage>
        <taxon>Bacteria</taxon>
        <taxon>Pseudomonadati</taxon>
        <taxon>Pseudomonadota</taxon>
        <taxon>Gammaproteobacteria</taxon>
        <taxon>Oceanospirillales</taxon>
        <taxon>Oceanospirillaceae</taxon>
        <taxon>Marinobacterium</taxon>
    </lineage>
</organism>
<dbReference type="PANTHER" id="PTHR32089">
    <property type="entry name" value="METHYL-ACCEPTING CHEMOTAXIS PROTEIN MCPB"/>
    <property type="match status" value="1"/>
</dbReference>
<dbReference type="PANTHER" id="PTHR32089:SF70">
    <property type="entry name" value="ENERGY TAXIS MODULATING METHYL ACCEPTING SENSORY TRANSDUCER"/>
    <property type="match status" value="1"/>
</dbReference>
<dbReference type="Gene3D" id="1.20.120.30">
    <property type="entry name" value="Aspartate receptor, ligand-binding domain"/>
    <property type="match status" value="1"/>
</dbReference>
<dbReference type="AlphaFoldDB" id="A0A1N6NU28"/>
<gene>
    <name evidence="6" type="ORF">SAMN05421647_101559</name>
</gene>
<dbReference type="SUPFAM" id="SSF58104">
    <property type="entry name" value="Methyl-accepting chemotaxis protein (MCP) signaling domain"/>
    <property type="match status" value="1"/>
</dbReference>
<dbReference type="Pfam" id="PF00015">
    <property type="entry name" value="MCPsignal"/>
    <property type="match status" value="1"/>
</dbReference>
<evidence type="ECO:0000313" key="7">
    <source>
        <dbReference type="Proteomes" id="UP000186895"/>
    </source>
</evidence>
<dbReference type="STRING" id="49186.SAMN05421647_101559"/>
<evidence type="ECO:0000256" key="2">
    <source>
        <dbReference type="ARBA" id="ARBA00023224"/>
    </source>
</evidence>
<feature type="domain" description="Methyl-accepting transducer" evidence="5">
    <location>
        <begin position="29"/>
        <end position="274"/>
    </location>
</feature>
<sequence>MRLFTRKERHQIESLQAELVSARDQHARDKAELQALVEEQAAQLQQLQQSRENESEVMAWQLKGGDMLLSIREGLAGSAEQLIEERKKLKRLDSVFDETHEALNKLGQRANLINEQADASMTAVSTLDRTAHAISGLLTSIQNISDQTNLLALNAAIEAARAGEAGRGFSVVADEVRALATKAHDATDEIEALVEQVMDQASALKSAVSLNKESAAEVATSAVQVDSIVSEVINRSNDMQRIIRITTTNSFLNTVKLDHAVWKNQVYGLVERQNWHQGVNSHSECRLGKWYYEGYGSRKYSGLDSFRALEKPHQVVHEAGREALQAGARGDARGMLGQLERMEMASLKVSQGIDRLLGDVEKRI</sequence>
<reference evidence="6 7" key="1">
    <citation type="submission" date="2017-01" db="EMBL/GenBank/DDBJ databases">
        <authorList>
            <person name="Mah S.A."/>
            <person name="Swanson W.J."/>
            <person name="Moy G.W."/>
            <person name="Vacquier V.D."/>
        </authorList>
    </citation>
    <scope>NUCLEOTIDE SEQUENCE [LARGE SCALE GENOMIC DNA]</scope>
    <source>
        <strain evidence="6 7">DSM 7027</strain>
    </source>
</reference>
<dbReference type="GO" id="GO:0016020">
    <property type="term" value="C:membrane"/>
    <property type="evidence" value="ECO:0007669"/>
    <property type="project" value="UniProtKB-SubCell"/>
</dbReference>
<evidence type="ECO:0000313" key="6">
    <source>
        <dbReference type="EMBL" id="SIP95537.1"/>
    </source>
</evidence>
<keyword evidence="2 3" id="KW-0807">Transducer</keyword>
<dbReference type="EMBL" id="FTMN01000001">
    <property type="protein sequence ID" value="SIP95537.1"/>
    <property type="molecule type" value="Genomic_DNA"/>
</dbReference>
<dbReference type="InterPro" id="IPR004089">
    <property type="entry name" value="MCPsignal_dom"/>
</dbReference>